<dbReference type="GO" id="GO:0005886">
    <property type="term" value="C:plasma membrane"/>
    <property type="evidence" value="ECO:0007669"/>
    <property type="project" value="UniProtKB-SubCell"/>
</dbReference>
<accession>A0ABD5QE43</accession>
<dbReference type="AlphaFoldDB" id="A0ABD5QE43"/>
<feature type="transmembrane region" description="Helical" evidence="1">
    <location>
        <begin position="103"/>
        <end position="124"/>
    </location>
</feature>
<comment type="caution">
    <text evidence="2">The sequence shown here is derived from an EMBL/GenBank/DDBJ whole genome shotgun (WGS) entry which is preliminary data.</text>
</comment>
<dbReference type="EMBL" id="JBHSJG010000035">
    <property type="protein sequence ID" value="MFC4987903.1"/>
    <property type="molecule type" value="Genomic_DNA"/>
</dbReference>
<reference evidence="2 3" key="1">
    <citation type="journal article" date="2019" name="Int. J. Syst. Evol. Microbiol.">
        <title>The Global Catalogue of Microorganisms (GCM) 10K type strain sequencing project: providing services to taxonomists for standard genome sequencing and annotation.</title>
        <authorList>
            <consortium name="The Broad Institute Genomics Platform"/>
            <consortium name="The Broad Institute Genome Sequencing Center for Infectious Disease"/>
            <person name="Wu L."/>
            <person name="Ma J."/>
        </authorList>
    </citation>
    <scope>NUCLEOTIDE SEQUENCE [LARGE SCALE GENOMIC DNA]</scope>
    <source>
        <strain evidence="2 3">CGMCC 1.15824</strain>
    </source>
</reference>
<proteinExistence type="predicted"/>
<keyword evidence="1" id="KW-1133">Transmembrane helix</keyword>
<dbReference type="RefSeq" id="WP_224829438.1">
    <property type="nucleotide sequence ID" value="NZ_JAIVEF010000020.1"/>
</dbReference>
<sequence length="129" mass="13639">MAVFVVLAVTISAITETSTRATVAAFGMYVVFTFRIWEQLPLVVAYIVRGFRWPESTPTGAAPFTALNPIRAFSNVLGGLPVGANGGMLPAPPAEPAFYERPAFAVVVLLGWIAATTAGGVYSFRASDL</sequence>
<dbReference type="Pfam" id="PF12679">
    <property type="entry name" value="ABC2_membrane_2"/>
    <property type="match status" value="1"/>
</dbReference>
<protein>
    <submittedName>
        <fullName evidence="2">ABC transporter permease subunit</fullName>
    </submittedName>
</protein>
<gene>
    <name evidence="2" type="ORF">ACFPFO_09095</name>
</gene>
<organism evidence="2 3">
    <name type="scientific">Saliphagus infecundisoli</name>
    <dbReference type="NCBI Taxonomy" id="1849069"/>
    <lineage>
        <taxon>Archaea</taxon>
        <taxon>Methanobacteriati</taxon>
        <taxon>Methanobacteriota</taxon>
        <taxon>Stenosarchaea group</taxon>
        <taxon>Halobacteria</taxon>
        <taxon>Halobacteriales</taxon>
        <taxon>Natrialbaceae</taxon>
        <taxon>Saliphagus</taxon>
    </lineage>
</organism>
<evidence type="ECO:0000313" key="2">
    <source>
        <dbReference type="EMBL" id="MFC4987903.1"/>
    </source>
</evidence>
<evidence type="ECO:0000256" key="1">
    <source>
        <dbReference type="SAM" id="Phobius"/>
    </source>
</evidence>
<keyword evidence="1" id="KW-0812">Transmembrane</keyword>
<keyword evidence="1" id="KW-0472">Membrane</keyword>
<keyword evidence="3" id="KW-1185">Reference proteome</keyword>
<dbReference type="Proteomes" id="UP001595925">
    <property type="component" value="Unassembled WGS sequence"/>
</dbReference>
<name>A0ABD5QE43_9EURY</name>
<evidence type="ECO:0000313" key="3">
    <source>
        <dbReference type="Proteomes" id="UP001595925"/>
    </source>
</evidence>